<dbReference type="Proteomes" id="UP000008141">
    <property type="component" value="Unassembled WGS sequence"/>
</dbReference>
<dbReference type="InterPro" id="IPR050410">
    <property type="entry name" value="CCR4/nocturin_mRNA_transcr"/>
</dbReference>
<dbReference type="InterPro" id="IPR036691">
    <property type="entry name" value="Endo/exonu/phosph_ase_sf"/>
</dbReference>
<reference evidence="3 4" key="1">
    <citation type="journal article" date="2010" name="Plant Cell">
        <title>The Chlorella variabilis NC64A genome reveals adaptation to photosymbiosis, coevolution with viruses, and cryptic sex.</title>
        <authorList>
            <person name="Blanc G."/>
            <person name="Duncan G."/>
            <person name="Agarkova I."/>
            <person name="Borodovsky M."/>
            <person name="Gurnon J."/>
            <person name="Kuo A."/>
            <person name="Lindquist E."/>
            <person name="Lucas S."/>
            <person name="Pangilinan J."/>
            <person name="Polle J."/>
            <person name="Salamov A."/>
            <person name="Terry A."/>
            <person name="Yamada T."/>
            <person name="Dunigan D.D."/>
            <person name="Grigoriev I.V."/>
            <person name="Claverie J.M."/>
            <person name="Van Etten J.L."/>
        </authorList>
    </citation>
    <scope>NUCLEOTIDE SEQUENCE [LARGE SCALE GENOMIC DNA]</scope>
    <source>
        <strain evidence="3 4">NC64A</strain>
    </source>
</reference>
<dbReference type="InParanoid" id="E1Z449"/>
<dbReference type="GeneID" id="17358827"/>
<dbReference type="OMA" id="DFIWASC"/>
<evidence type="ECO:0000313" key="4">
    <source>
        <dbReference type="Proteomes" id="UP000008141"/>
    </source>
</evidence>
<keyword evidence="4" id="KW-1185">Reference proteome</keyword>
<dbReference type="GO" id="GO:0000288">
    <property type="term" value="P:nuclear-transcribed mRNA catabolic process, deadenylation-dependent decay"/>
    <property type="evidence" value="ECO:0007669"/>
    <property type="project" value="TreeGrafter"/>
</dbReference>
<evidence type="ECO:0000313" key="3">
    <source>
        <dbReference type="EMBL" id="EFN59287.1"/>
    </source>
</evidence>
<sequence>MVDGRVMAAGAAVALGLTFTWLRRRRAQRSPHHHQRHSVRLLPRGRPLPSKPGELSLVSYNILCERYATGRRFPYVFAQYLDPDYRWARLQAELEAFGADLIALQEVTVDRWMELKAFMASLGYTAVVQARAAATGSDFMLALFYRQGKLRLAWSKERSRVLLAALEVVEPGPAEGQVVWLANVHLEGSPYRPNDRISQLKHALQRLEGHIGSKDAAEAADVIICGDFNSLDQDSPCWLLRRGRLERNHTDACCPQVPTTKETIAHPFALHEAYESSGYRQPFTHKVAQDHAVLDFIWCSRHMPVAAVMRPLQQELREVVGKCYLPNRWHPSDHLPVGAVLKLSGCYGGEQAAQGAATAEAPAAADDAAADISSVGGGSSTGGSDGGSVR</sequence>
<dbReference type="Gene3D" id="3.60.10.10">
    <property type="entry name" value="Endonuclease/exonuclease/phosphatase"/>
    <property type="match status" value="1"/>
</dbReference>
<protein>
    <recommendedName>
        <fullName evidence="2">Endonuclease/exonuclease/phosphatase domain-containing protein</fullName>
    </recommendedName>
</protein>
<dbReference type="STRING" id="554065.E1Z449"/>
<feature type="compositionally biased region" description="Basic residues" evidence="1">
    <location>
        <begin position="28"/>
        <end position="39"/>
    </location>
</feature>
<proteinExistence type="predicted"/>
<dbReference type="SUPFAM" id="SSF56219">
    <property type="entry name" value="DNase I-like"/>
    <property type="match status" value="1"/>
</dbReference>
<accession>E1Z449</accession>
<dbReference type="GO" id="GO:0005739">
    <property type="term" value="C:mitochondrion"/>
    <property type="evidence" value="ECO:0007669"/>
    <property type="project" value="TreeGrafter"/>
</dbReference>
<organism evidence="4">
    <name type="scientific">Chlorella variabilis</name>
    <name type="common">Green alga</name>
    <dbReference type="NCBI Taxonomy" id="554065"/>
    <lineage>
        <taxon>Eukaryota</taxon>
        <taxon>Viridiplantae</taxon>
        <taxon>Chlorophyta</taxon>
        <taxon>core chlorophytes</taxon>
        <taxon>Trebouxiophyceae</taxon>
        <taxon>Chlorellales</taxon>
        <taxon>Chlorellaceae</taxon>
        <taxon>Chlorella clade</taxon>
        <taxon>Chlorella</taxon>
    </lineage>
</organism>
<name>E1Z449_CHLVA</name>
<dbReference type="GO" id="GO:0000175">
    <property type="term" value="F:3'-5'-RNA exonuclease activity"/>
    <property type="evidence" value="ECO:0007669"/>
    <property type="project" value="TreeGrafter"/>
</dbReference>
<dbReference type="KEGG" id="cvr:CHLNCDRAFT_137627"/>
<dbReference type="AlphaFoldDB" id="E1Z449"/>
<feature type="compositionally biased region" description="Low complexity" evidence="1">
    <location>
        <begin position="356"/>
        <end position="374"/>
    </location>
</feature>
<dbReference type="EMBL" id="GL433836">
    <property type="protein sequence ID" value="EFN59287.1"/>
    <property type="molecule type" value="Genomic_DNA"/>
</dbReference>
<dbReference type="PANTHER" id="PTHR12121">
    <property type="entry name" value="CARBON CATABOLITE REPRESSOR PROTEIN 4"/>
    <property type="match status" value="1"/>
</dbReference>
<evidence type="ECO:0000256" key="1">
    <source>
        <dbReference type="SAM" id="MobiDB-lite"/>
    </source>
</evidence>
<gene>
    <name evidence="3" type="ORF">CHLNCDRAFT_137627</name>
</gene>
<dbReference type="eggNOG" id="KOG0620">
    <property type="taxonomic scope" value="Eukaryota"/>
</dbReference>
<feature type="compositionally biased region" description="Gly residues" evidence="1">
    <location>
        <begin position="375"/>
        <end position="390"/>
    </location>
</feature>
<dbReference type="RefSeq" id="XP_005851389.1">
    <property type="nucleotide sequence ID" value="XM_005851327.1"/>
</dbReference>
<dbReference type="PANTHER" id="PTHR12121:SF37">
    <property type="entry name" value="2',5'-PHOSPHODIESTERASE 12"/>
    <property type="match status" value="1"/>
</dbReference>
<dbReference type="FunCoup" id="E1Z449">
    <property type="interactions" value="1985"/>
</dbReference>
<feature type="domain" description="Endonuclease/exonuclease/phosphatase" evidence="2">
    <location>
        <begin position="59"/>
        <end position="334"/>
    </location>
</feature>
<evidence type="ECO:0000259" key="2">
    <source>
        <dbReference type="Pfam" id="PF03372"/>
    </source>
</evidence>
<feature type="region of interest" description="Disordered" evidence="1">
    <location>
        <begin position="28"/>
        <end position="47"/>
    </location>
</feature>
<dbReference type="InterPro" id="IPR005135">
    <property type="entry name" value="Endo/exonuclease/phosphatase"/>
</dbReference>
<dbReference type="OrthoDB" id="2866996at2759"/>
<feature type="region of interest" description="Disordered" evidence="1">
    <location>
        <begin position="356"/>
        <end position="390"/>
    </location>
</feature>
<dbReference type="Pfam" id="PF03372">
    <property type="entry name" value="Exo_endo_phos"/>
    <property type="match status" value="1"/>
</dbReference>